<protein>
    <submittedName>
        <fullName evidence="1">Uncharacterized protein</fullName>
    </submittedName>
</protein>
<gene>
    <name evidence="1" type="ORF">J2Z28_000904</name>
</gene>
<keyword evidence="2" id="KW-1185">Reference proteome</keyword>
<dbReference type="Proteomes" id="UP000810207">
    <property type="component" value="Unassembled WGS sequence"/>
</dbReference>
<evidence type="ECO:0000313" key="1">
    <source>
        <dbReference type="EMBL" id="MBP2244294.1"/>
    </source>
</evidence>
<proteinExistence type="predicted"/>
<sequence>MKKNNTPRHKRLNREGRLHAAKSWLRTYNGKNIVRGYSKHFAIDLLGAVRELEMIGISIEDNYKKQLRADLKNKIRRKELIKQKKALDEHNITPFYSEYMEELEDDEDMELPF</sequence>
<evidence type="ECO:0000313" key="2">
    <source>
        <dbReference type="Proteomes" id="UP000810207"/>
    </source>
</evidence>
<name>A0ABS4RNI7_PAEXY</name>
<reference evidence="1 2" key="1">
    <citation type="submission" date="2021-03" db="EMBL/GenBank/DDBJ databases">
        <title>Genomic Encyclopedia of Type Strains, Phase IV (KMG-IV): sequencing the most valuable type-strain genomes for metagenomic binning, comparative biology and taxonomic classification.</title>
        <authorList>
            <person name="Goeker M."/>
        </authorList>
    </citation>
    <scope>NUCLEOTIDE SEQUENCE [LARGE SCALE GENOMIC DNA]</scope>
    <source>
        <strain evidence="1 2">DSM 21292</strain>
    </source>
</reference>
<dbReference type="EMBL" id="JAGIKV010000002">
    <property type="protein sequence ID" value="MBP2244294.1"/>
    <property type="molecule type" value="Genomic_DNA"/>
</dbReference>
<comment type="caution">
    <text evidence="1">The sequence shown here is derived from an EMBL/GenBank/DDBJ whole genome shotgun (WGS) entry which is preliminary data.</text>
</comment>
<organism evidence="1 2">
    <name type="scientific">Paenibacillus xylanexedens</name>
    <dbReference type="NCBI Taxonomy" id="528191"/>
    <lineage>
        <taxon>Bacteria</taxon>
        <taxon>Bacillati</taxon>
        <taxon>Bacillota</taxon>
        <taxon>Bacilli</taxon>
        <taxon>Bacillales</taxon>
        <taxon>Paenibacillaceae</taxon>
        <taxon>Paenibacillus</taxon>
    </lineage>
</organism>
<dbReference type="RefSeq" id="WP_211081329.1">
    <property type="nucleotide sequence ID" value="NZ_CBCSLC010000070.1"/>
</dbReference>
<accession>A0ABS4RNI7</accession>